<name>A0A2U3NAQ9_9MYCO</name>
<dbReference type="InterPro" id="IPR007969">
    <property type="entry name" value="DUF732"/>
</dbReference>
<feature type="signal peptide" evidence="1">
    <location>
        <begin position="1"/>
        <end position="30"/>
    </location>
</feature>
<evidence type="ECO:0000256" key="1">
    <source>
        <dbReference type="SAM" id="SignalP"/>
    </source>
</evidence>
<feature type="chain" id="PRO_5015402540" description="DUF732 domain-containing protein" evidence="1">
    <location>
        <begin position="31"/>
        <end position="107"/>
    </location>
</feature>
<reference evidence="3 4" key="1">
    <citation type="submission" date="2017-01" db="EMBL/GenBank/DDBJ databases">
        <authorList>
            <consortium name="Urmite Genomes"/>
        </authorList>
    </citation>
    <scope>NUCLEOTIDE SEQUENCE [LARGE SCALE GENOMIC DNA]</scope>
    <source>
        <strain evidence="3 4">AB308</strain>
    </source>
</reference>
<evidence type="ECO:0000259" key="2">
    <source>
        <dbReference type="Pfam" id="PF05305"/>
    </source>
</evidence>
<dbReference type="Proteomes" id="UP000241595">
    <property type="component" value="Unassembled WGS sequence"/>
</dbReference>
<evidence type="ECO:0000313" key="4">
    <source>
        <dbReference type="Proteomes" id="UP000241595"/>
    </source>
</evidence>
<proteinExistence type="predicted"/>
<dbReference type="AlphaFoldDB" id="A0A2U3NAQ9"/>
<keyword evidence="1" id="KW-0732">Signal</keyword>
<evidence type="ECO:0000313" key="3">
    <source>
        <dbReference type="EMBL" id="SPM28585.1"/>
    </source>
</evidence>
<dbReference type="STRING" id="1841859.GCA_900157385_02068"/>
<sequence>VSATTGTLRGLGAVVTLLGLAALACPAAYADAVDNAFVTAVKNKGIQFASPEAAIVAGHEVCDELDLGKQKSDIASEVMTNSNLDGYRAGYFIGASVAAYCPRYRVS</sequence>
<protein>
    <recommendedName>
        <fullName evidence="2">DUF732 domain-containing protein</fullName>
    </recommendedName>
</protein>
<feature type="domain" description="DUF732" evidence="2">
    <location>
        <begin position="34"/>
        <end position="102"/>
    </location>
</feature>
<organism evidence="3 4">
    <name type="scientific">Mycobacterium terramassiliense</name>
    <dbReference type="NCBI Taxonomy" id="1841859"/>
    <lineage>
        <taxon>Bacteria</taxon>
        <taxon>Bacillati</taxon>
        <taxon>Actinomycetota</taxon>
        <taxon>Actinomycetes</taxon>
        <taxon>Mycobacteriales</taxon>
        <taxon>Mycobacteriaceae</taxon>
        <taxon>Mycobacterium</taxon>
    </lineage>
</organism>
<feature type="non-terminal residue" evidence="3">
    <location>
        <position position="1"/>
    </location>
</feature>
<keyword evidence="4" id="KW-1185">Reference proteome</keyword>
<dbReference type="EMBL" id="FTRV01000011">
    <property type="protein sequence ID" value="SPM28585.1"/>
    <property type="molecule type" value="Genomic_DNA"/>
</dbReference>
<dbReference type="Pfam" id="PF05305">
    <property type="entry name" value="DUF732"/>
    <property type="match status" value="1"/>
</dbReference>
<gene>
    <name evidence="3" type="ORF">MTAB308_2072</name>
</gene>
<accession>A0A2U3NAQ9</accession>